<dbReference type="Gene3D" id="1.20.1260.10">
    <property type="match status" value="1"/>
</dbReference>
<dbReference type="NCBIfam" id="TIGR02284">
    <property type="entry name" value="PA2169 family four-helix-bundle protein"/>
    <property type="match status" value="1"/>
</dbReference>
<dbReference type="EMBL" id="CP016033">
    <property type="protein sequence ID" value="ANK12931.1"/>
    <property type="molecule type" value="Genomic_DNA"/>
</dbReference>
<keyword evidence="3" id="KW-1185">Reference proteome</keyword>
<protein>
    <recommendedName>
        <fullName evidence="1">DUF2383 domain-containing protein</fullName>
    </recommendedName>
</protein>
<sequence>MKFDTTSLETLIDTTYDSVEGYRKAGETAKSPELKRILSEQAAKRQKTLDTLNAELTRLGGNLVTKGTATGGLHRLWMDLTDLFANGDKVAVNRVEEGEDYLAEKFEEVLKATDLDPTTRTVVQTALNEIREGERMADRLADQYD</sequence>
<dbReference type="CDD" id="cd00657">
    <property type="entry name" value="Ferritin_like"/>
    <property type="match status" value="1"/>
</dbReference>
<reference evidence="2 3" key="1">
    <citation type="submission" date="2016-05" db="EMBL/GenBank/DDBJ databases">
        <title>Compelete Genome Sequence of Bacteriochlorophyll-Synthesizing Bacterium Porphyrobacter neustonensis DSM 9434.</title>
        <authorList>
            <person name="Shi X.-L."/>
            <person name="Wu Y.-H."/>
            <person name="Cheng H."/>
            <person name="Xu L."/>
            <person name="Zhang X.-Q."/>
            <person name="Wang C.-S."/>
            <person name="Xu X.-W."/>
        </authorList>
    </citation>
    <scope>NUCLEOTIDE SEQUENCE [LARGE SCALE GENOMIC DNA]</scope>
    <source>
        <strain evidence="2 3">DSM 9434</strain>
    </source>
</reference>
<dbReference type="STRING" id="1112.A9D12_08215"/>
<evidence type="ECO:0000313" key="2">
    <source>
        <dbReference type="EMBL" id="ANK12931.1"/>
    </source>
</evidence>
<proteinExistence type="predicted"/>
<evidence type="ECO:0000259" key="1">
    <source>
        <dbReference type="Pfam" id="PF09537"/>
    </source>
</evidence>
<name>A0A192D4H9_9SPHN</name>
<dbReference type="Proteomes" id="UP000078263">
    <property type="component" value="Chromosome"/>
</dbReference>
<dbReference type="InterPro" id="IPR019052">
    <property type="entry name" value="DUF2383"/>
</dbReference>
<feature type="domain" description="DUF2383" evidence="1">
    <location>
        <begin position="6"/>
        <end position="111"/>
    </location>
</feature>
<dbReference type="AlphaFoldDB" id="A0A192D4H9"/>
<gene>
    <name evidence="2" type="ORF">A9D12_08215</name>
</gene>
<dbReference type="InterPro" id="IPR011971">
    <property type="entry name" value="CHP02284"/>
</dbReference>
<evidence type="ECO:0000313" key="3">
    <source>
        <dbReference type="Proteomes" id="UP000078263"/>
    </source>
</evidence>
<dbReference type="RefSeq" id="WP_068350841.1">
    <property type="nucleotide sequence ID" value="NZ_CP016033.1"/>
</dbReference>
<dbReference type="InterPro" id="IPR012347">
    <property type="entry name" value="Ferritin-like"/>
</dbReference>
<dbReference type="KEGG" id="pns:A9D12_08215"/>
<dbReference type="OrthoDB" id="7265085at2"/>
<dbReference type="Pfam" id="PF09537">
    <property type="entry name" value="DUF2383"/>
    <property type="match status" value="1"/>
</dbReference>
<organism evidence="2 3">
    <name type="scientific">Erythrobacter neustonensis</name>
    <dbReference type="NCBI Taxonomy" id="1112"/>
    <lineage>
        <taxon>Bacteria</taxon>
        <taxon>Pseudomonadati</taxon>
        <taxon>Pseudomonadota</taxon>
        <taxon>Alphaproteobacteria</taxon>
        <taxon>Sphingomonadales</taxon>
        <taxon>Erythrobacteraceae</taxon>
        <taxon>Erythrobacter/Porphyrobacter group</taxon>
        <taxon>Erythrobacter</taxon>
    </lineage>
</organism>
<accession>A0A192D4H9</accession>